<dbReference type="GO" id="GO:0042134">
    <property type="term" value="F:rRNA primary transcript binding"/>
    <property type="evidence" value="ECO:0007669"/>
    <property type="project" value="InterPro"/>
</dbReference>
<protein>
    <recommendedName>
        <fullName evidence="1">U3 small nucleolar ribonucleoprotein protein IMP4</fullName>
    </recommendedName>
</protein>
<dbReference type="InterPro" id="IPR044281">
    <property type="entry name" value="IMP4/RPF1"/>
</dbReference>
<dbReference type="FunFam" id="3.40.50.10480:FF:000001">
    <property type="entry name" value="IMP4, U3 small nucleolar ribonucleoprotein"/>
    <property type="match status" value="1"/>
</dbReference>
<dbReference type="Pfam" id="PF04427">
    <property type="entry name" value="Brix"/>
    <property type="match status" value="1"/>
</dbReference>
<dbReference type="PANTHER" id="PTHR22734">
    <property type="entry name" value="U3 SMALL NUCLEOLAR RIBONUCLEOPROTEIN PROTEIN IMP4"/>
    <property type="match status" value="1"/>
</dbReference>
<dbReference type="GO" id="GO:0030515">
    <property type="term" value="F:snoRNA binding"/>
    <property type="evidence" value="ECO:0007669"/>
    <property type="project" value="TreeGrafter"/>
</dbReference>
<dbReference type="PANTHER" id="PTHR22734:SF2">
    <property type="entry name" value="U3 SMALL NUCLEOLAR RIBONUCLEOPROTEIN PROTEIN IMP4"/>
    <property type="match status" value="1"/>
</dbReference>
<dbReference type="EMBL" id="RBNJ01003839">
    <property type="protein sequence ID" value="RUS30456.1"/>
    <property type="molecule type" value="Genomic_DNA"/>
</dbReference>
<evidence type="ECO:0000313" key="3">
    <source>
        <dbReference type="EMBL" id="RUS30456.1"/>
    </source>
</evidence>
<organism evidence="3 4">
    <name type="scientific">Jimgerdemannia flammicorona</name>
    <dbReference type="NCBI Taxonomy" id="994334"/>
    <lineage>
        <taxon>Eukaryota</taxon>
        <taxon>Fungi</taxon>
        <taxon>Fungi incertae sedis</taxon>
        <taxon>Mucoromycota</taxon>
        <taxon>Mucoromycotina</taxon>
        <taxon>Endogonomycetes</taxon>
        <taxon>Endogonales</taxon>
        <taxon>Endogonaceae</taxon>
        <taxon>Jimgerdemannia</taxon>
    </lineage>
</organism>
<feature type="domain" description="Brix" evidence="2">
    <location>
        <begin position="162"/>
        <end position="368"/>
    </location>
</feature>
<dbReference type="InterPro" id="IPR007109">
    <property type="entry name" value="Brix"/>
</dbReference>
<proteinExistence type="predicted"/>
<dbReference type="PROSITE" id="PS50833">
    <property type="entry name" value="BRIX"/>
    <property type="match status" value="1"/>
</dbReference>
<dbReference type="Proteomes" id="UP000274822">
    <property type="component" value="Unassembled WGS sequence"/>
</dbReference>
<dbReference type="AlphaFoldDB" id="A0A433QL03"/>
<dbReference type="SMART" id="SM00879">
    <property type="entry name" value="Brix"/>
    <property type="match status" value="1"/>
</dbReference>
<name>A0A433QL03_9FUNG</name>
<evidence type="ECO:0000313" key="4">
    <source>
        <dbReference type="Proteomes" id="UP000274822"/>
    </source>
</evidence>
<dbReference type="GO" id="GO:0034457">
    <property type="term" value="C:Mpp10 complex"/>
    <property type="evidence" value="ECO:0007669"/>
    <property type="project" value="UniProtKB-ARBA"/>
</dbReference>
<gene>
    <name evidence="3" type="ORF">BC938DRAFT_479367</name>
</gene>
<sequence>MPLICTHLPQIRRNTRLRREYLYRKSLETKERSIFERKQKIKEAIERKLQINCYFYFIFTFGGCRLRLVHPSQAPFLLSKYHFHRDRGKAYTDRASERRRGFEERPTFRRNSDWFVARVFPFLCVLHGGLANNLNLLFILWSSLDPGTHVDDEYARAGVFDPKILITTSRDPSSRLQQFSKEMRLVFPNSQRINRGNHVMKQIVDACKANEVTDLIILHEHRGQPDGMVVCHFPYGPTAYFSLHNVVLRHDIKDQGTVSEAFPHLIFNNFNSKLGQRHMVFLITPYHEDMIILRLDFSHSQQVTNILKYLFPVPKDDSKRVMTFSNENDYISYRHHVFVKTSHKDVQLAEVGPRFEMRRTYTSLSLLVLCVPTLSDLVCSDYVIIFSLSNQTRHGRLDRRRYRMGIAAVPADGEEERAVVKLGGDRGGLIWLSGVCWCYLHFL</sequence>
<dbReference type="Gene3D" id="3.40.50.10480">
    <property type="entry name" value="Probable brix-domain ribosomal biogenesis protein"/>
    <property type="match status" value="1"/>
</dbReference>
<evidence type="ECO:0000256" key="1">
    <source>
        <dbReference type="ARBA" id="ARBA00040513"/>
    </source>
</evidence>
<reference evidence="3 4" key="1">
    <citation type="journal article" date="2018" name="New Phytol.">
        <title>Phylogenomics of Endogonaceae and evolution of mycorrhizas within Mucoromycota.</title>
        <authorList>
            <person name="Chang Y."/>
            <person name="Desiro A."/>
            <person name="Na H."/>
            <person name="Sandor L."/>
            <person name="Lipzen A."/>
            <person name="Clum A."/>
            <person name="Barry K."/>
            <person name="Grigoriev I.V."/>
            <person name="Martin F.M."/>
            <person name="Stajich J.E."/>
            <person name="Smith M.E."/>
            <person name="Bonito G."/>
            <person name="Spatafora J.W."/>
        </authorList>
    </citation>
    <scope>NUCLEOTIDE SEQUENCE [LARGE SCALE GENOMIC DNA]</scope>
    <source>
        <strain evidence="3 4">AD002</strain>
    </source>
</reference>
<accession>A0A433QL03</accession>
<dbReference type="GO" id="GO:0042274">
    <property type="term" value="P:ribosomal small subunit biogenesis"/>
    <property type="evidence" value="ECO:0007669"/>
    <property type="project" value="UniProtKB-ARBA"/>
</dbReference>
<comment type="caution">
    <text evidence="3">The sequence shown here is derived from an EMBL/GenBank/DDBJ whole genome shotgun (WGS) entry which is preliminary data.</text>
</comment>
<evidence type="ECO:0000259" key="2">
    <source>
        <dbReference type="PROSITE" id="PS50833"/>
    </source>
</evidence>
<dbReference type="GO" id="GO:0032040">
    <property type="term" value="C:small-subunit processome"/>
    <property type="evidence" value="ECO:0007669"/>
    <property type="project" value="TreeGrafter"/>
</dbReference>
<dbReference type="SUPFAM" id="SSF52954">
    <property type="entry name" value="Class II aaRS ABD-related"/>
    <property type="match status" value="1"/>
</dbReference>
<dbReference type="GO" id="GO:0005654">
    <property type="term" value="C:nucleoplasm"/>
    <property type="evidence" value="ECO:0007669"/>
    <property type="project" value="UniProtKB-ARBA"/>
</dbReference>
<keyword evidence="4" id="KW-1185">Reference proteome</keyword>
<dbReference type="GO" id="GO:0006364">
    <property type="term" value="P:rRNA processing"/>
    <property type="evidence" value="ECO:0007669"/>
    <property type="project" value="InterPro"/>
</dbReference>